<protein>
    <submittedName>
        <fullName evidence="1">Uncharacterized protein</fullName>
    </submittedName>
</protein>
<proteinExistence type="predicted"/>
<organism evidence="1 2">
    <name type="scientific">Eumeta variegata</name>
    <name type="common">Bagworm moth</name>
    <name type="synonym">Eumeta japonica</name>
    <dbReference type="NCBI Taxonomy" id="151549"/>
    <lineage>
        <taxon>Eukaryota</taxon>
        <taxon>Metazoa</taxon>
        <taxon>Ecdysozoa</taxon>
        <taxon>Arthropoda</taxon>
        <taxon>Hexapoda</taxon>
        <taxon>Insecta</taxon>
        <taxon>Pterygota</taxon>
        <taxon>Neoptera</taxon>
        <taxon>Endopterygota</taxon>
        <taxon>Lepidoptera</taxon>
        <taxon>Glossata</taxon>
        <taxon>Ditrysia</taxon>
        <taxon>Tineoidea</taxon>
        <taxon>Psychidae</taxon>
        <taxon>Oiketicinae</taxon>
        <taxon>Eumeta</taxon>
    </lineage>
</organism>
<accession>A0A4C1SPN6</accession>
<dbReference type="EMBL" id="BGZK01000013">
    <property type="protein sequence ID" value="GBP04193.1"/>
    <property type="molecule type" value="Genomic_DNA"/>
</dbReference>
<sequence>MKSCTPPIRRVMIHEVAGSFWNENREKALCAVTSRKQAVYELLSAVLILSILPPQDNLFHQEDSNLLVTPLELRVSMVGDDHLLSHGSQARSLLGNAIKSDSM</sequence>
<comment type="caution">
    <text evidence="1">The sequence shown here is derived from an EMBL/GenBank/DDBJ whole genome shotgun (WGS) entry which is preliminary data.</text>
</comment>
<evidence type="ECO:0000313" key="2">
    <source>
        <dbReference type="Proteomes" id="UP000299102"/>
    </source>
</evidence>
<keyword evidence="2" id="KW-1185">Reference proteome</keyword>
<evidence type="ECO:0000313" key="1">
    <source>
        <dbReference type="EMBL" id="GBP04193.1"/>
    </source>
</evidence>
<reference evidence="1 2" key="1">
    <citation type="journal article" date="2019" name="Commun. Biol.">
        <title>The bagworm genome reveals a unique fibroin gene that provides high tensile strength.</title>
        <authorList>
            <person name="Kono N."/>
            <person name="Nakamura H."/>
            <person name="Ohtoshi R."/>
            <person name="Tomita M."/>
            <person name="Numata K."/>
            <person name="Arakawa K."/>
        </authorList>
    </citation>
    <scope>NUCLEOTIDE SEQUENCE [LARGE SCALE GENOMIC DNA]</scope>
</reference>
<dbReference type="Proteomes" id="UP000299102">
    <property type="component" value="Unassembled WGS sequence"/>
</dbReference>
<dbReference type="AlphaFoldDB" id="A0A4C1SPN6"/>
<gene>
    <name evidence="1" type="ORF">EVAR_6451_1</name>
</gene>
<name>A0A4C1SPN6_EUMVA</name>